<keyword evidence="1" id="KW-0812">Transmembrane</keyword>
<dbReference type="AlphaFoldDB" id="A0A9P6VMP8"/>
<feature type="transmembrane region" description="Helical" evidence="1">
    <location>
        <begin position="63"/>
        <end position="81"/>
    </location>
</feature>
<comment type="caution">
    <text evidence="2">The sequence shown here is derived from an EMBL/GenBank/DDBJ whole genome shotgun (WGS) entry which is preliminary data.</text>
</comment>
<keyword evidence="1" id="KW-1133">Transmembrane helix</keyword>
<dbReference type="EMBL" id="VNKQ01000005">
    <property type="protein sequence ID" value="KAG0650843.1"/>
    <property type="molecule type" value="Genomic_DNA"/>
</dbReference>
<dbReference type="Proteomes" id="UP000785200">
    <property type="component" value="Unassembled WGS sequence"/>
</dbReference>
<organism evidence="2 3">
    <name type="scientific">Hyphodiscus hymeniophilus</name>
    <dbReference type="NCBI Taxonomy" id="353542"/>
    <lineage>
        <taxon>Eukaryota</taxon>
        <taxon>Fungi</taxon>
        <taxon>Dikarya</taxon>
        <taxon>Ascomycota</taxon>
        <taxon>Pezizomycotina</taxon>
        <taxon>Leotiomycetes</taxon>
        <taxon>Helotiales</taxon>
        <taxon>Hyphodiscaceae</taxon>
        <taxon>Hyphodiscus</taxon>
    </lineage>
</organism>
<evidence type="ECO:0000313" key="3">
    <source>
        <dbReference type="Proteomes" id="UP000785200"/>
    </source>
</evidence>
<evidence type="ECO:0000313" key="2">
    <source>
        <dbReference type="EMBL" id="KAG0650843.1"/>
    </source>
</evidence>
<evidence type="ECO:0000256" key="1">
    <source>
        <dbReference type="SAM" id="Phobius"/>
    </source>
</evidence>
<keyword evidence="1" id="KW-0472">Membrane</keyword>
<reference evidence="2" key="1">
    <citation type="submission" date="2019-07" db="EMBL/GenBank/DDBJ databases">
        <title>Hyphodiscus hymeniophilus genome sequencing and assembly.</title>
        <authorList>
            <person name="Kramer G."/>
            <person name="Nodwell J."/>
        </authorList>
    </citation>
    <scope>NUCLEOTIDE SEQUENCE</scope>
    <source>
        <strain evidence="2">ATCC 34498</strain>
    </source>
</reference>
<dbReference type="OrthoDB" id="4768569at2759"/>
<feature type="transmembrane region" description="Helical" evidence="1">
    <location>
        <begin position="119"/>
        <end position="138"/>
    </location>
</feature>
<name>A0A9P6VMP8_9HELO</name>
<keyword evidence="3" id="KW-1185">Reference proteome</keyword>
<accession>A0A9P6VMP8</accession>
<gene>
    <name evidence="2" type="ORF">D0Z07_2281</name>
</gene>
<protein>
    <submittedName>
        <fullName evidence="2">Uncharacterized protein</fullName>
    </submittedName>
</protein>
<proteinExistence type="predicted"/>
<feature type="transmembrane region" description="Helical" evidence="1">
    <location>
        <begin position="93"/>
        <end position="113"/>
    </location>
</feature>
<sequence>MESSSEPIVETLCKHCTAQTLITCWELLFALLSSQINIHEGPYLQIQAFDPGYCSFILDPSPVLMLVFCIVLGCSVSSFCYRHQEQDRAQAPIFIFTVVTAATFGLELRISANVIMLELIPWVLCFSMVFSTAVHWLLRRCSKRTSHLVYEIDEKDVLLRH</sequence>